<feature type="transmembrane region" description="Helical" evidence="5">
    <location>
        <begin position="42"/>
        <end position="62"/>
    </location>
</feature>
<dbReference type="GO" id="GO:0016020">
    <property type="term" value="C:membrane"/>
    <property type="evidence" value="ECO:0007669"/>
    <property type="project" value="UniProtKB-SubCell"/>
</dbReference>
<gene>
    <name evidence="8" type="primary">LOC113207669</name>
</gene>
<dbReference type="InterPro" id="IPR020846">
    <property type="entry name" value="MFS_dom"/>
</dbReference>
<dbReference type="Gene3D" id="1.20.1250.20">
    <property type="entry name" value="MFS general substrate transporter like domains"/>
    <property type="match status" value="1"/>
</dbReference>
<dbReference type="InterPro" id="IPR036259">
    <property type="entry name" value="MFS_trans_sf"/>
</dbReference>
<feature type="transmembrane region" description="Helical" evidence="5">
    <location>
        <begin position="425"/>
        <end position="443"/>
    </location>
</feature>
<sequence length="475" mass="51814">MRNKRAYTLHNFLVDKKAAGMTESIITPAASVADIRVYGRRWVILALFSLVLMLNSMPWSQYTVLEDVVTEYYGVSSSQVEWTGLVYNVTAMVLVLPAAWFLEKYGVRAAVTVGIVGTTLGLSVRIVGCWPRHFWAVIVGQAIVGASTNFLTSAPTRVAALWFPAKEVSSALAATMIGQTGGVCLGSLLAPLSARGTWTRQDNFWGFLTLNGSMAVAGFLLLLAILFFFQKAPPHPPSSSQATAQVLLQPGEYFKSVRRIMKNGSFLLLLLSFNIIVSVYVSVTTLLNRDVMSYFPDHVSETGVLAMLLTLTGVIATFAFGILLDRTKKFKELSVLSYFGCLVSLALYSATISLTSMKVLYVAVGIMGAFLASCFVPAYEWAIELTYPEYEGNSASLLNWIVQPCSLITTLAYSRVFSTWGPHAAHGLLVGLTFAGLVAQICIPKRYRRLEAERAIPDTQGIDNPAVDPDTIDCT</sequence>
<dbReference type="PANTHER" id="PTHR10924">
    <property type="entry name" value="MAJOR FACILITATOR SUPERFAMILY PROTEIN-RELATED"/>
    <property type="match status" value="1"/>
</dbReference>
<dbReference type="AlphaFoldDB" id="A0A9C6WZL3"/>
<name>A0A9C6WZL3_FRAOC</name>
<evidence type="ECO:0000313" key="7">
    <source>
        <dbReference type="Proteomes" id="UP000504606"/>
    </source>
</evidence>
<comment type="subcellular location">
    <subcellularLocation>
        <location evidence="1">Membrane</location>
        <topology evidence="1">Multi-pass membrane protein</topology>
    </subcellularLocation>
</comment>
<organism evidence="7 8">
    <name type="scientific">Frankliniella occidentalis</name>
    <name type="common">Western flower thrips</name>
    <name type="synonym">Euthrips occidentalis</name>
    <dbReference type="NCBI Taxonomy" id="133901"/>
    <lineage>
        <taxon>Eukaryota</taxon>
        <taxon>Metazoa</taxon>
        <taxon>Ecdysozoa</taxon>
        <taxon>Arthropoda</taxon>
        <taxon>Hexapoda</taxon>
        <taxon>Insecta</taxon>
        <taxon>Pterygota</taxon>
        <taxon>Neoptera</taxon>
        <taxon>Paraneoptera</taxon>
        <taxon>Thysanoptera</taxon>
        <taxon>Terebrantia</taxon>
        <taxon>Thripoidea</taxon>
        <taxon>Thripidae</taxon>
        <taxon>Frankliniella</taxon>
    </lineage>
</organism>
<dbReference type="OrthoDB" id="8190074at2759"/>
<keyword evidence="8" id="KW-0675">Receptor</keyword>
<keyword evidence="7" id="KW-1185">Reference proteome</keyword>
<dbReference type="Pfam" id="PF07690">
    <property type="entry name" value="MFS_1"/>
    <property type="match status" value="1"/>
</dbReference>
<dbReference type="InterPro" id="IPR049680">
    <property type="entry name" value="FLVCR1-2_SLC49-like"/>
</dbReference>
<dbReference type="GO" id="GO:0020037">
    <property type="term" value="F:heme binding"/>
    <property type="evidence" value="ECO:0007669"/>
    <property type="project" value="TreeGrafter"/>
</dbReference>
<feature type="transmembrane region" description="Helical" evidence="5">
    <location>
        <begin position="395"/>
        <end position="413"/>
    </location>
</feature>
<feature type="transmembrane region" description="Helical" evidence="5">
    <location>
        <begin position="171"/>
        <end position="192"/>
    </location>
</feature>
<dbReference type="PROSITE" id="PS50850">
    <property type="entry name" value="MFS"/>
    <property type="match status" value="1"/>
</dbReference>
<feature type="transmembrane region" description="Helical" evidence="5">
    <location>
        <begin position="133"/>
        <end position="151"/>
    </location>
</feature>
<evidence type="ECO:0000256" key="2">
    <source>
        <dbReference type="ARBA" id="ARBA00022692"/>
    </source>
</evidence>
<evidence type="ECO:0000313" key="8">
    <source>
        <dbReference type="RefSeq" id="XP_052126184.1"/>
    </source>
</evidence>
<evidence type="ECO:0000256" key="4">
    <source>
        <dbReference type="ARBA" id="ARBA00023136"/>
    </source>
</evidence>
<dbReference type="GO" id="GO:0015232">
    <property type="term" value="F:heme transmembrane transporter activity"/>
    <property type="evidence" value="ECO:0007669"/>
    <property type="project" value="TreeGrafter"/>
</dbReference>
<feature type="transmembrane region" description="Helical" evidence="5">
    <location>
        <begin position="360"/>
        <end position="383"/>
    </location>
</feature>
<evidence type="ECO:0000256" key="3">
    <source>
        <dbReference type="ARBA" id="ARBA00022989"/>
    </source>
</evidence>
<feature type="transmembrane region" description="Helical" evidence="5">
    <location>
        <begin position="335"/>
        <end position="354"/>
    </location>
</feature>
<evidence type="ECO:0000256" key="1">
    <source>
        <dbReference type="ARBA" id="ARBA00004141"/>
    </source>
</evidence>
<evidence type="ECO:0000259" key="6">
    <source>
        <dbReference type="PROSITE" id="PS50850"/>
    </source>
</evidence>
<proteinExistence type="predicted"/>
<dbReference type="GeneID" id="113207669"/>
<feature type="transmembrane region" description="Helical" evidence="5">
    <location>
        <begin position="265"/>
        <end position="283"/>
    </location>
</feature>
<dbReference type="PANTHER" id="PTHR10924:SF4">
    <property type="entry name" value="GH15861P"/>
    <property type="match status" value="1"/>
</dbReference>
<dbReference type="Proteomes" id="UP000504606">
    <property type="component" value="Unplaced"/>
</dbReference>
<dbReference type="SUPFAM" id="SSF103473">
    <property type="entry name" value="MFS general substrate transporter"/>
    <property type="match status" value="1"/>
</dbReference>
<keyword evidence="4 5" id="KW-0472">Membrane</keyword>
<feature type="transmembrane region" description="Helical" evidence="5">
    <location>
        <begin position="109"/>
        <end position="127"/>
    </location>
</feature>
<keyword evidence="3 5" id="KW-1133">Transmembrane helix</keyword>
<feature type="transmembrane region" description="Helical" evidence="5">
    <location>
        <begin position="204"/>
        <end position="229"/>
    </location>
</feature>
<keyword evidence="2 5" id="KW-0812">Transmembrane</keyword>
<dbReference type="GO" id="GO:0097037">
    <property type="term" value="P:heme export"/>
    <property type="evidence" value="ECO:0007669"/>
    <property type="project" value="TreeGrafter"/>
</dbReference>
<feature type="transmembrane region" description="Helical" evidence="5">
    <location>
        <begin position="82"/>
        <end position="102"/>
    </location>
</feature>
<feature type="domain" description="Major facilitator superfamily (MFS) profile" evidence="6">
    <location>
        <begin position="44"/>
        <end position="448"/>
    </location>
</feature>
<protein>
    <submittedName>
        <fullName evidence="8">Feline leukemia virus subgroup C receptor-related protein 2 isoform X1</fullName>
    </submittedName>
</protein>
<accession>A0A9C6WZL3</accession>
<dbReference type="InterPro" id="IPR011701">
    <property type="entry name" value="MFS"/>
</dbReference>
<evidence type="ECO:0000256" key="5">
    <source>
        <dbReference type="SAM" id="Phobius"/>
    </source>
</evidence>
<dbReference type="RefSeq" id="XP_052126184.1">
    <property type="nucleotide sequence ID" value="XM_052270224.1"/>
</dbReference>
<feature type="transmembrane region" description="Helical" evidence="5">
    <location>
        <begin position="303"/>
        <end position="323"/>
    </location>
</feature>
<reference evidence="8" key="1">
    <citation type="submission" date="2025-08" db="UniProtKB">
        <authorList>
            <consortium name="RefSeq"/>
        </authorList>
    </citation>
    <scope>IDENTIFICATION</scope>
    <source>
        <tissue evidence="8">Whole organism</tissue>
    </source>
</reference>